<keyword evidence="1" id="KW-1185">Reference proteome</keyword>
<accession>A0A915J8V1</accession>
<sequence>MFQKSSPPVVQIWTEQTIFLKISKRKICTLHQKKEDLNTQLHLKIVSKFEGHQESGSFHGQLLKFLKYSSKNFCLSPFKKKFQRLYSTGIERPSRKGLNLTCTQSGLFCIDSRCGGSCSITTRGGVVSVQSMAPSVDAPATPPNVGMFFSFAHICNSEQCLIFDDNFSSFNLYGKPVERCCIFLLYKDDVDDED</sequence>
<evidence type="ECO:0000313" key="1">
    <source>
        <dbReference type="Proteomes" id="UP000887565"/>
    </source>
</evidence>
<evidence type="ECO:0000313" key="2">
    <source>
        <dbReference type="WBParaSite" id="nRc.2.0.1.t22582-RA"/>
    </source>
</evidence>
<protein>
    <submittedName>
        <fullName evidence="2">Uncharacterized protein</fullName>
    </submittedName>
</protein>
<dbReference type="Proteomes" id="UP000887565">
    <property type="component" value="Unplaced"/>
</dbReference>
<proteinExistence type="predicted"/>
<dbReference type="WBParaSite" id="nRc.2.0.1.t22582-RA">
    <property type="protein sequence ID" value="nRc.2.0.1.t22582-RA"/>
    <property type="gene ID" value="nRc.2.0.1.g22582"/>
</dbReference>
<organism evidence="1 2">
    <name type="scientific">Romanomermis culicivorax</name>
    <name type="common">Nematode worm</name>
    <dbReference type="NCBI Taxonomy" id="13658"/>
    <lineage>
        <taxon>Eukaryota</taxon>
        <taxon>Metazoa</taxon>
        <taxon>Ecdysozoa</taxon>
        <taxon>Nematoda</taxon>
        <taxon>Enoplea</taxon>
        <taxon>Dorylaimia</taxon>
        <taxon>Mermithida</taxon>
        <taxon>Mermithoidea</taxon>
        <taxon>Mermithidae</taxon>
        <taxon>Romanomermis</taxon>
    </lineage>
</organism>
<reference evidence="2" key="1">
    <citation type="submission" date="2022-11" db="UniProtKB">
        <authorList>
            <consortium name="WormBaseParasite"/>
        </authorList>
    </citation>
    <scope>IDENTIFICATION</scope>
</reference>
<dbReference type="AlphaFoldDB" id="A0A915J8V1"/>
<name>A0A915J8V1_ROMCU</name>